<sequence length="192" mass="20993">MSAKKDRVNIAVARELAEELANTAESMGFTQFALANQILSVGLTLIKEGFSVQQIKDIATFYKVMTELETVPVPGRLLDKMVVEMSKLNKEVALGVWCEAGKMLAGYIKAVFGTLENAAYFAKYLANVVPARRFEIKAEGGEFVLDTIGVGYSMESVEVTASAVKCMLEDLGYEIADLVTAPGILRVKARRR</sequence>
<protein>
    <submittedName>
        <fullName evidence="2">Uncharacterized protein</fullName>
    </submittedName>
</protein>
<gene>
    <name evidence="1" type="ORF">CGL51_14165</name>
    <name evidence="2" type="ORF">CGL52_06290</name>
</gene>
<evidence type="ECO:0000313" key="3">
    <source>
        <dbReference type="Proteomes" id="UP000256877"/>
    </source>
</evidence>
<comment type="caution">
    <text evidence="2">The sequence shown here is derived from an EMBL/GenBank/DDBJ whole genome shotgun (WGS) entry which is preliminary data.</text>
</comment>
<dbReference type="Proteomes" id="UP000257123">
    <property type="component" value="Unassembled WGS sequence"/>
</dbReference>
<dbReference type="AlphaFoldDB" id="A0A371R4E6"/>
<evidence type="ECO:0000313" key="4">
    <source>
        <dbReference type="Proteomes" id="UP000257123"/>
    </source>
</evidence>
<proteinExistence type="predicted"/>
<dbReference type="OrthoDB" id="24875at2157"/>
<evidence type="ECO:0000313" key="2">
    <source>
        <dbReference type="EMBL" id="RFA98630.1"/>
    </source>
</evidence>
<evidence type="ECO:0000313" key="1">
    <source>
        <dbReference type="EMBL" id="RFA92621.1"/>
    </source>
</evidence>
<organism evidence="2 3">
    <name type="scientific">Pyrobaculum aerophilum</name>
    <dbReference type="NCBI Taxonomy" id="13773"/>
    <lineage>
        <taxon>Archaea</taxon>
        <taxon>Thermoproteota</taxon>
        <taxon>Thermoprotei</taxon>
        <taxon>Thermoproteales</taxon>
        <taxon>Thermoproteaceae</taxon>
        <taxon>Pyrobaculum</taxon>
    </lineage>
</organism>
<dbReference type="Proteomes" id="UP000256877">
    <property type="component" value="Unassembled WGS sequence"/>
</dbReference>
<dbReference type="EMBL" id="NMUE01000084">
    <property type="protein sequence ID" value="RFA92621.1"/>
    <property type="molecule type" value="Genomic_DNA"/>
</dbReference>
<name>A0A371R4E6_9CREN</name>
<dbReference type="EMBL" id="NMUF01000014">
    <property type="protein sequence ID" value="RFA98630.1"/>
    <property type="molecule type" value="Genomic_DNA"/>
</dbReference>
<reference evidence="3 4" key="1">
    <citation type="submission" date="2017-07" db="EMBL/GenBank/DDBJ databases">
        <title>Draft genome sequence of aerobic hyperthermophilic archaea, Pyrobaculum aerophilum YKB31 and YKB32.</title>
        <authorList>
            <person name="Mochizuki T."/>
            <person name="Berliner A.J."/>
            <person name="Yoshida-Takashima Y."/>
            <person name="Takaki Y."/>
            <person name="Nunoura T."/>
            <person name="Takai K."/>
        </authorList>
    </citation>
    <scope>NUCLEOTIDE SEQUENCE [LARGE SCALE GENOMIC DNA]</scope>
    <source>
        <strain evidence="1 4">YKB31</strain>
        <strain evidence="2 3">YKB32</strain>
    </source>
</reference>
<dbReference type="RefSeq" id="WP_116422174.1">
    <property type="nucleotide sequence ID" value="NZ_NMUE01000084.1"/>
</dbReference>
<accession>A0A371R4E6</accession>